<evidence type="ECO:0000313" key="1">
    <source>
        <dbReference type="EMBL" id="NYZ19672.1"/>
    </source>
</evidence>
<protein>
    <submittedName>
        <fullName evidence="1">RidA family protein</fullName>
    </submittedName>
</protein>
<keyword evidence="2" id="KW-1185">Reference proteome</keyword>
<dbReference type="PANTHER" id="PTHR11803:SF39">
    <property type="entry name" value="2-IMINOBUTANOATE_2-IMINOPROPANOATE DEAMINASE"/>
    <property type="match status" value="1"/>
</dbReference>
<dbReference type="Pfam" id="PF01042">
    <property type="entry name" value="Ribonuc_L-PSP"/>
    <property type="match status" value="1"/>
</dbReference>
<dbReference type="Gene3D" id="3.30.1330.40">
    <property type="entry name" value="RutC-like"/>
    <property type="match status" value="1"/>
</dbReference>
<dbReference type="CDD" id="cd00448">
    <property type="entry name" value="YjgF_YER057c_UK114_family"/>
    <property type="match status" value="1"/>
</dbReference>
<dbReference type="Proteomes" id="UP000584642">
    <property type="component" value="Unassembled WGS sequence"/>
</dbReference>
<dbReference type="EMBL" id="JABFDB010000004">
    <property type="protein sequence ID" value="NYZ19672.1"/>
    <property type="molecule type" value="Genomic_DNA"/>
</dbReference>
<dbReference type="RefSeq" id="WP_180281445.1">
    <property type="nucleotide sequence ID" value="NZ_JABFDB010000004.1"/>
</dbReference>
<proteinExistence type="predicted"/>
<accession>A0ABX2T8T8</accession>
<reference evidence="1 2" key="1">
    <citation type="submission" date="2020-05" db="EMBL/GenBank/DDBJ databases">
        <title>Azospirillum oleiclasticum sp. nov, a nitrogen-fixing and heavy crude oil-emulsifying bacterium isolated from the crude oil of Yumen Oilfield.</title>
        <authorList>
            <person name="Wu D."/>
            <person name="Cai M."/>
            <person name="Zhang X."/>
        </authorList>
    </citation>
    <scope>NUCLEOTIDE SEQUENCE [LARGE SCALE GENOMIC DNA]</scope>
    <source>
        <strain evidence="1 2">ROY-1-1-2</strain>
    </source>
</reference>
<dbReference type="SUPFAM" id="SSF55298">
    <property type="entry name" value="YjgF-like"/>
    <property type="match status" value="1"/>
</dbReference>
<gene>
    <name evidence="1" type="ORF">HND93_08105</name>
</gene>
<evidence type="ECO:0000313" key="2">
    <source>
        <dbReference type="Proteomes" id="UP000584642"/>
    </source>
</evidence>
<name>A0ABX2T8T8_9PROT</name>
<dbReference type="InterPro" id="IPR035959">
    <property type="entry name" value="RutC-like_sf"/>
</dbReference>
<organism evidence="1 2">
    <name type="scientific">Azospirillum oleiclasticum</name>
    <dbReference type="NCBI Taxonomy" id="2735135"/>
    <lineage>
        <taxon>Bacteria</taxon>
        <taxon>Pseudomonadati</taxon>
        <taxon>Pseudomonadota</taxon>
        <taxon>Alphaproteobacteria</taxon>
        <taxon>Rhodospirillales</taxon>
        <taxon>Azospirillaceae</taxon>
        <taxon>Azospirillum</taxon>
    </lineage>
</organism>
<dbReference type="InterPro" id="IPR006175">
    <property type="entry name" value="YjgF/YER057c/UK114"/>
</dbReference>
<comment type="caution">
    <text evidence="1">The sequence shown here is derived from an EMBL/GenBank/DDBJ whole genome shotgun (WGS) entry which is preliminary data.</text>
</comment>
<dbReference type="PANTHER" id="PTHR11803">
    <property type="entry name" value="2-IMINOBUTANOATE/2-IMINOPROPANOATE DEAMINASE RIDA"/>
    <property type="match status" value="1"/>
</dbReference>
<sequence length="132" mass="14095">MDFIDFPGEDARRFPFSAGVRHGDLLYLSGQLATDDPAFAGPIGDIEAETRAVMNRLGLVLAASGAGFTDVIRVGIFMTDLGEFERMNGVYRSFFPGPRLPARTCVGIANLLRGASIEIDCVARIATSAPQG</sequence>